<evidence type="ECO:0000313" key="2">
    <source>
        <dbReference type="Proteomes" id="UP001595698"/>
    </source>
</evidence>
<comment type="caution">
    <text evidence="1">The sequence shown here is derived from an EMBL/GenBank/DDBJ whole genome shotgun (WGS) entry which is preliminary data.</text>
</comment>
<protein>
    <submittedName>
        <fullName evidence="1">Uncharacterized protein</fullName>
    </submittedName>
</protein>
<accession>A0ABV8FFX0</accession>
<organism evidence="1 2">
    <name type="scientific">Streptosporangium jomthongense</name>
    <dbReference type="NCBI Taxonomy" id="1193683"/>
    <lineage>
        <taxon>Bacteria</taxon>
        <taxon>Bacillati</taxon>
        <taxon>Actinomycetota</taxon>
        <taxon>Actinomycetes</taxon>
        <taxon>Streptosporangiales</taxon>
        <taxon>Streptosporangiaceae</taxon>
        <taxon>Streptosporangium</taxon>
    </lineage>
</organism>
<proteinExistence type="predicted"/>
<sequence>MSLRERLLARPRPFDTYSLRIDDDTEPRKALEAARTTLRVLQFQGEAADESAVRAAKAALAEAEASLAACYEPVVLRAMRPDDFEALIGKHKPREGTEDRTWNLDTFPEACFRECVESDLTPAEWDQVWAEVLSAGERGELCTAAIRVNVRVPDTTLPKGWTQTQA</sequence>
<dbReference type="RefSeq" id="WP_386197136.1">
    <property type="nucleotide sequence ID" value="NZ_JBHSBC010000067.1"/>
</dbReference>
<name>A0ABV8FFX0_9ACTN</name>
<evidence type="ECO:0000313" key="1">
    <source>
        <dbReference type="EMBL" id="MFC3986786.1"/>
    </source>
</evidence>
<gene>
    <name evidence="1" type="ORF">ACFOYY_42120</name>
</gene>
<dbReference type="EMBL" id="JBHSBC010000067">
    <property type="protein sequence ID" value="MFC3986786.1"/>
    <property type="molecule type" value="Genomic_DNA"/>
</dbReference>
<keyword evidence="2" id="KW-1185">Reference proteome</keyword>
<dbReference type="Proteomes" id="UP001595698">
    <property type="component" value="Unassembled WGS sequence"/>
</dbReference>
<reference evidence="2" key="1">
    <citation type="journal article" date="2019" name="Int. J. Syst. Evol. Microbiol.">
        <title>The Global Catalogue of Microorganisms (GCM) 10K type strain sequencing project: providing services to taxonomists for standard genome sequencing and annotation.</title>
        <authorList>
            <consortium name="The Broad Institute Genomics Platform"/>
            <consortium name="The Broad Institute Genome Sequencing Center for Infectious Disease"/>
            <person name="Wu L."/>
            <person name="Ma J."/>
        </authorList>
    </citation>
    <scope>NUCLEOTIDE SEQUENCE [LARGE SCALE GENOMIC DNA]</scope>
    <source>
        <strain evidence="2">TBRC 7912</strain>
    </source>
</reference>